<gene>
    <name evidence="2" type="ORF">SARC_13305</name>
</gene>
<dbReference type="InterPro" id="IPR045078">
    <property type="entry name" value="TST/MPST-like"/>
</dbReference>
<sequence>MTRPSALLSVSKLVSKLRDPSVSNKLRFIDASWHMPAAKRDPFHEFKTCRIPGAGFLDIDKVADLSHDVPHMLPPPKVCSSVSG</sequence>
<name>A0A0L0FDL1_9EUKA</name>
<dbReference type="GO" id="GO:0005739">
    <property type="term" value="C:mitochondrion"/>
    <property type="evidence" value="ECO:0007669"/>
    <property type="project" value="TreeGrafter"/>
</dbReference>
<dbReference type="EMBL" id="KQ244718">
    <property type="protein sequence ID" value="KNC74138.1"/>
    <property type="molecule type" value="Genomic_DNA"/>
</dbReference>
<dbReference type="AlphaFoldDB" id="A0A0L0FDL1"/>
<dbReference type="GO" id="GO:0004792">
    <property type="term" value="F:thiosulfate-cyanide sulfurtransferase activity"/>
    <property type="evidence" value="ECO:0007669"/>
    <property type="project" value="TreeGrafter"/>
</dbReference>
<evidence type="ECO:0000313" key="2">
    <source>
        <dbReference type="EMBL" id="KNC74138.1"/>
    </source>
</evidence>
<dbReference type="RefSeq" id="XP_014148040.1">
    <property type="nucleotide sequence ID" value="XM_014292565.1"/>
</dbReference>
<dbReference type="GeneID" id="25913809"/>
<dbReference type="Proteomes" id="UP000054560">
    <property type="component" value="Unassembled WGS sequence"/>
</dbReference>
<keyword evidence="1" id="KW-0808">Transferase</keyword>
<dbReference type="Gene3D" id="3.40.250.10">
    <property type="entry name" value="Rhodanese-like domain"/>
    <property type="match status" value="1"/>
</dbReference>
<reference evidence="2 3" key="1">
    <citation type="submission" date="2011-02" db="EMBL/GenBank/DDBJ databases">
        <title>The Genome Sequence of Sphaeroforma arctica JP610.</title>
        <authorList>
            <consortium name="The Broad Institute Genome Sequencing Platform"/>
            <person name="Russ C."/>
            <person name="Cuomo C."/>
            <person name="Young S.K."/>
            <person name="Zeng Q."/>
            <person name="Gargeya S."/>
            <person name="Alvarado L."/>
            <person name="Berlin A."/>
            <person name="Chapman S.B."/>
            <person name="Chen Z."/>
            <person name="Freedman E."/>
            <person name="Gellesch M."/>
            <person name="Goldberg J."/>
            <person name="Griggs A."/>
            <person name="Gujja S."/>
            <person name="Heilman E."/>
            <person name="Heiman D."/>
            <person name="Howarth C."/>
            <person name="Mehta T."/>
            <person name="Neiman D."/>
            <person name="Pearson M."/>
            <person name="Roberts A."/>
            <person name="Saif S."/>
            <person name="Shea T."/>
            <person name="Shenoy N."/>
            <person name="Sisk P."/>
            <person name="Stolte C."/>
            <person name="Sykes S."/>
            <person name="White J."/>
            <person name="Yandava C."/>
            <person name="Burger G."/>
            <person name="Gray M.W."/>
            <person name="Holland P.W.H."/>
            <person name="King N."/>
            <person name="Lang F.B.F."/>
            <person name="Roger A.J."/>
            <person name="Ruiz-Trillo I."/>
            <person name="Haas B."/>
            <person name="Nusbaum C."/>
            <person name="Birren B."/>
        </authorList>
    </citation>
    <scope>NUCLEOTIDE SEQUENCE [LARGE SCALE GENOMIC DNA]</scope>
    <source>
        <strain evidence="2 3">JP610</strain>
    </source>
</reference>
<organism evidence="2 3">
    <name type="scientific">Sphaeroforma arctica JP610</name>
    <dbReference type="NCBI Taxonomy" id="667725"/>
    <lineage>
        <taxon>Eukaryota</taxon>
        <taxon>Ichthyosporea</taxon>
        <taxon>Ichthyophonida</taxon>
        <taxon>Sphaeroforma</taxon>
    </lineage>
</organism>
<evidence type="ECO:0000256" key="1">
    <source>
        <dbReference type="ARBA" id="ARBA00022679"/>
    </source>
</evidence>
<dbReference type="PANTHER" id="PTHR11364">
    <property type="entry name" value="THIOSULFATE SULFERTANSFERASE"/>
    <property type="match status" value="1"/>
</dbReference>
<evidence type="ECO:0000313" key="3">
    <source>
        <dbReference type="Proteomes" id="UP000054560"/>
    </source>
</evidence>
<proteinExistence type="predicted"/>
<dbReference type="InterPro" id="IPR036873">
    <property type="entry name" value="Rhodanese-like_dom_sf"/>
</dbReference>
<dbReference type="OrthoDB" id="270167at2759"/>
<dbReference type="SUPFAM" id="SSF52821">
    <property type="entry name" value="Rhodanese/Cell cycle control phosphatase"/>
    <property type="match status" value="1"/>
</dbReference>
<dbReference type="eggNOG" id="KOG1529">
    <property type="taxonomic scope" value="Eukaryota"/>
</dbReference>
<protein>
    <submittedName>
        <fullName evidence="2">Uncharacterized protein</fullName>
    </submittedName>
</protein>
<keyword evidence="3" id="KW-1185">Reference proteome</keyword>
<dbReference type="STRING" id="667725.A0A0L0FDL1"/>
<accession>A0A0L0FDL1</accession>
<dbReference type="PANTHER" id="PTHR11364:SF27">
    <property type="entry name" value="SULFURTRANSFERASE"/>
    <property type="match status" value="1"/>
</dbReference>